<dbReference type="SUPFAM" id="SSF51621">
    <property type="entry name" value="Phosphoenolpyruvate/pyruvate domain"/>
    <property type="match status" value="1"/>
</dbReference>
<dbReference type="PANTHER" id="PTHR42905:SF2">
    <property type="entry name" value="PHOSPHOENOLPYRUVATE CARBOXYLASE FAMILY PROTEIN"/>
    <property type="match status" value="1"/>
</dbReference>
<feature type="region of interest" description="Disordered" evidence="4">
    <location>
        <begin position="78"/>
        <end position="97"/>
    </location>
</feature>
<dbReference type="AlphaFoldDB" id="A0AA43QF13"/>
<evidence type="ECO:0000313" key="6">
    <source>
        <dbReference type="Proteomes" id="UP001161017"/>
    </source>
</evidence>
<comment type="caution">
    <text evidence="5">The sequence shown here is derived from an EMBL/GenBank/DDBJ whole genome shotgun (WGS) entry which is preliminary data.</text>
</comment>
<feature type="coiled-coil region" evidence="3">
    <location>
        <begin position="265"/>
        <end position="292"/>
    </location>
</feature>
<dbReference type="InterPro" id="IPR015813">
    <property type="entry name" value="Pyrv/PenolPyrv_kinase-like_dom"/>
</dbReference>
<evidence type="ECO:0000256" key="2">
    <source>
        <dbReference type="ARBA" id="ARBA00061405"/>
    </source>
</evidence>
<evidence type="ECO:0000256" key="1">
    <source>
        <dbReference type="ARBA" id="ARBA00001050"/>
    </source>
</evidence>
<feature type="region of interest" description="Disordered" evidence="4">
    <location>
        <begin position="23"/>
        <end position="71"/>
    </location>
</feature>
<dbReference type="CDD" id="cd00377">
    <property type="entry name" value="ICL_PEPM"/>
    <property type="match status" value="1"/>
</dbReference>
<accession>A0AA43QF13</accession>
<organism evidence="5 6">
    <name type="scientific">Ramalina farinacea</name>
    <dbReference type="NCBI Taxonomy" id="258253"/>
    <lineage>
        <taxon>Eukaryota</taxon>
        <taxon>Fungi</taxon>
        <taxon>Dikarya</taxon>
        <taxon>Ascomycota</taxon>
        <taxon>Pezizomycotina</taxon>
        <taxon>Lecanoromycetes</taxon>
        <taxon>OSLEUM clade</taxon>
        <taxon>Lecanoromycetidae</taxon>
        <taxon>Lecanorales</taxon>
        <taxon>Lecanorineae</taxon>
        <taxon>Ramalinaceae</taxon>
        <taxon>Ramalina</taxon>
    </lineage>
</organism>
<dbReference type="EMBL" id="JAPUFD010000001">
    <property type="protein sequence ID" value="MDI1485380.1"/>
    <property type="molecule type" value="Genomic_DNA"/>
</dbReference>
<feature type="compositionally biased region" description="Polar residues" evidence="4">
    <location>
        <begin position="52"/>
        <end position="62"/>
    </location>
</feature>
<evidence type="ECO:0000313" key="5">
    <source>
        <dbReference type="EMBL" id="MDI1485380.1"/>
    </source>
</evidence>
<dbReference type="PANTHER" id="PTHR42905">
    <property type="entry name" value="PHOSPHOENOLPYRUVATE CARBOXYLASE"/>
    <property type="match status" value="1"/>
</dbReference>
<sequence>MAPTQTISTPSVDNVSISVVVEPPKKTHRLSFTKDQPTPPTTPPNEEANNEQDAIQESNKQQDVIKEDNNDQDIIREDKNDQDVFPPSKTMLVEGPKEEVTPALTDGYQDAIATSPTKDVPPLAPVVAPSTSLSPATRLKHRLQKEKGLMVCPGVYDGLSARIAMAVGFETLYMTGAGSTASMLGMADLGIASRNDMVQNADMIANLNPHKHELIADMDTGYGGPITITQTVNQYTRANVAAFHIEDQVLTKRCGHLSGKKVVSMEVYLSRIRAARAAIDQAQADIQLIARTDANQQLGYDECIARLRAARELGADVGLLEGFKSKEQAAQAVKDLDGWPLLLNIVENGHSPLITVDEARDMGFRIMIFSFAGLTPAYMGMKAAFERLLTEGVTGNQGCGIGPKALFDVCGLREAVEVDENAGGEDYKGL</sequence>
<dbReference type="PROSITE" id="PS00161">
    <property type="entry name" value="ISOCITRATE_LYASE"/>
    <property type="match status" value="1"/>
</dbReference>
<keyword evidence="3" id="KW-0175">Coiled coil</keyword>
<protein>
    <recommendedName>
        <fullName evidence="7">Carboxyphosphonoenolpyruvate phosphonomutase</fullName>
    </recommendedName>
</protein>
<dbReference type="GO" id="GO:0046421">
    <property type="term" value="F:methylisocitrate lyase activity"/>
    <property type="evidence" value="ECO:0007669"/>
    <property type="project" value="UniProtKB-EC"/>
</dbReference>
<comment type="catalytic activity">
    <reaction evidence="1">
        <text>(2S,3R)-3-hydroxybutane-1,2,3-tricarboxylate = pyruvate + succinate</text>
        <dbReference type="Rhea" id="RHEA:16809"/>
        <dbReference type="ChEBI" id="CHEBI:15361"/>
        <dbReference type="ChEBI" id="CHEBI:30031"/>
        <dbReference type="ChEBI" id="CHEBI:57429"/>
        <dbReference type="EC" id="4.1.3.30"/>
    </reaction>
</comment>
<dbReference type="InterPro" id="IPR039556">
    <property type="entry name" value="ICL/PEPM"/>
</dbReference>
<proteinExistence type="inferred from homology"/>
<evidence type="ECO:0008006" key="7">
    <source>
        <dbReference type="Google" id="ProtNLM"/>
    </source>
</evidence>
<dbReference type="Gene3D" id="3.20.20.60">
    <property type="entry name" value="Phosphoenolpyruvate-binding domains"/>
    <property type="match status" value="1"/>
</dbReference>
<dbReference type="InterPro" id="IPR040442">
    <property type="entry name" value="Pyrv_kinase-like_dom_sf"/>
</dbReference>
<keyword evidence="6" id="KW-1185">Reference proteome</keyword>
<evidence type="ECO:0000256" key="4">
    <source>
        <dbReference type="SAM" id="MobiDB-lite"/>
    </source>
</evidence>
<dbReference type="FunFam" id="3.20.20.60:FF:000009">
    <property type="entry name" value="2-methylisocitrate lyase"/>
    <property type="match status" value="1"/>
</dbReference>
<evidence type="ECO:0000256" key="3">
    <source>
        <dbReference type="SAM" id="Coils"/>
    </source>
</evidence>
<dbReference type="InterPro" id="IPR018523">
    <property type="entry name" value="Isocitrate_lyase_ph_CS"/>
</dbReference>
<dbReference type="Proteomes" id="UP001161017">
    <property type="component" value="Unassembled WGS sequence"/>
</dbReference>
<comment type="similarity">
    <text evidence="2">Belongs to the isocitrate lyase/PEP mutase superfamily.</text>
</comment>
<name>A0AA43QF13_9LECA</name>
<reference evidence="5" key="1">
    <citation type="journal article" date="2023" name="Genome Biol. Evol.">
        <title>First Whole Genome Sequence and Flow Cytometry Genome Size Data for the Lichen-Forming Fungus Ramalina farinacea (Ascomycota).</title>
        <authorList>
            <person name="Llewellyn T."/>
            <person name="Mian S."/>
            <person name="Hill R."/>
            <person name="Leitch I.J."/>
            <person name="Gaya E."/>
        </authorList>
    </citation>
    <scope>NUCLEOTIDE SEQUENCE</scope>
    <source>
        <strain evidence="5">LIQ254RAFAR</strain>
    </source>
</reference>
<gene>
    <name evidence="5" type="ORF">OHK93_000517</name>
</gene>
<dbReference type="Pfam" id="PF13714">
    <property type="entry name" value="PEP_mutase"/>
    <property type="match status" value="1"/>
</dbReference>